<dbReference type="Pfam" id="PF25787">
    <property type="entry name" value="HTH_SB"/>
    <property type="match status" value="1"/>
</dbReference>
<name>A0A7J6AI81_AMEME</name>
<dbReference type="EMBL" id="JAAGNN010000012">
    <property type="protein sequence ID" value="KAF4082330.1"/>
    <property type="molecule type" value="Genomic_DNA"/>
</dbReference>
<dbReference type="AlphaFoldDB" id="A0A7J6AI81"/>
<proteinExistence type="predicted"/>
<accession>A0A7J6AI81</accession>
<keyword evidence="4" id="KW-1185">Reference proteome</keyword>
<sequence>MAKTKELSKDVRDKTVDLHKSGMGYKPIAKQLVAEVDRAGATRRVKSTFTPAQFQWRSSSSRHTSITSPPERHGQGGITRHSERSLNNAVCRYCELKLPETPKEKTGGSHIIGLNPDCEFGTTRRAFLMPDLGIH</sequence>
<protein>
    <recommendedName>
        <fullName evidence="2">Sleeping Beauty transposase HTH domain-containing protein</fullName>
    </recommendedName>
</protein>
<organism evidence="3 4">
    <name type="scientific">Ameiurus melas</name>
    <name type="common">Black bullhead</name>
    <name type="synonym">Silurus melas</name>
    <dbReference type="NCBI Taxonomy" id="219545"/>
    <lineage>
        <taxon>Eukaryota</taxon>
        <taxon>Metazoa</taxon>
        <taxon>Chordata</taxon>
        <taxon>Craniata</taxon>
        <taxon>Vertebrata</taxon>
        <taxon>Euteleostomi</taxon>
        <taxon>Actinopterygii</taxon>
        <taxon>Neopterygii</taxon>
        <taxon>Teleostei</taxon>
        <taxon>Ostariophysi</taxon>
        <taxon>Siluriformes</taxon>
        <taxon>Ictaluridae</taxon>
        <taxon>Ameiurus</taxon>
    </lineage>
</organism>
<feature type="compositionally biased region" description="Low complexity" evidence="1">
    <location>
        <begin position="57"/>
        <end position="68"/>
    </location>
</feature>
<dbReference type="InterPro" id="IPR057667">
    <property type="entry name" value="HTH_SB"/>
</dbReference>
<reference evidence="3 4" key="1">
    <citation type="submission" date="2020-02" db="EMBL/GenBank/DDBJ databases">
        <title>A chromosome-scale genome assembly of the black bullhead catfish (Ameiurus melas).</title>
        <authorList>
            <person name="Wen M."/>
            <person name="Zham M."/>
            <person name="Cabau C."/>
            <person name="Klopp C."/>
            <person name="Donnadieu C."/>
            <person name="Roques C."/>
            <person name="Bouchez O."/>
            <person name="Lampietro C."/>
            <person name="Jouanno E."/>
            <person name="Herpin A."/>
            <person name="Louis A."/>
            <person name="Berthelot C."/>
            <person name="Parey E."/>
            <person name="Roest-Crollius H."/>
            <person name="Braasch I."/>
            <person name="Postlethwait J."/>
            <person name="Robinson-Rechavi M."/>
            <person name="Echchiki A."/>
            <person name="Begum T."/>
            <person name="Montfort J."/>
            <person name="Schartl M."/>
            <person name="Bobe J."/>
            <person name="Guiguen Y."/>
        </authorList>
    </citation>
    <scope>NUCLEOTIDE SEQUENCE [LARGE SCALE GENOMIC DNA]</scope>
    <source>
        <strain evidence="3">M_S1</strain>
        <tissue evidence="3">Blood</tissue>
    </source>
</reference>
<dbReference type="Gene3D" id="1.10.10.10">
    <property type="entry name" value="Winged helix-like DNA-binding domain superfamily/Winged helix DNA-binding domain"/>
    <property type="match status" value="1"/>
</dbReference>
<evidence type="ECO:0000256" key="1">
    <source>
        <dbReference type="SAM" id="MobiDB-lite"/>
    </source>
</evidence>
<gene>
    <name evidence="3" type="ORF">AMELA_G00150330</name>
</gene>
<feature type="domain" description="Sleeping Beauty transposase HTH" evidence="2">
    <location>
        <begin position="1"/>
        <end position="32"/>
    </location>
</feature>
<evidence type="ECO:0000313" key="3">
    <source>
        <dbReference type="EMBL" id="KAF4082330.1"/>
    </source>
</evidence>
<evidence type="ECO:0000313" key="4">
    <source>
        <dbReference type="Proteomes" id="UP000593565"/>
    </source>
</evidence>
<dbReference type="Proteomes" id="UP000593565">
    <property type="component" value="Unassembled WGS sequence"/>
</dbReference>
<comment type="caution">
    <text evidence="3">The sequence shown here is derived from an EMBL/GenBank/DDBJ whole genome shotgun (WGS) entry which is preliminary data.</text>
</comment>
<dbReference type="InterPro" id="IPR036388">
    <property type="entry name" value="WH-like_DNA-bd_sf"/>
</dbReference>
<feature type="compositionally biased region" description="Basic and acidic residues" evidence="1">
    <location>
        <begin position="70"/>
        <end position="83"/>
    </location>
</feature>
<evidence type="ECO:0000259" key="2">
    <source>
        <dbReference type="Pfam" id="PF25787"/>
    </source>
</evidence>
<feature type="region of interest" description="Disordered" evidence="1">
    <location>
        <begin position="53"/>
        <end position="83"/>
    </location>
</feature>